<proteinExistence type="predicted"/>
<organism evidence="1 2">
    <name type="scientific">Geothermobacter ehrlichii</name>
    <dbReference type="NCBI Taxonomy" id="213224"/>
    <lineage>
        <taxon>Bacteria</taxon>
        <taxon>Pseudomonadati</taxon>
        <taxon>Thermodesulfobacteriota</taxon>
        <taxon>Desulfuromonadia</taxon>
        <taxon>Desulfuromonadales</taxon>
        <taxon>Geothermobacteraceae</taxon>
        <taxon>Geothermobacter</taxon>
    </lineage>
</organism>
<gene>
    <name evidence="1" type="ORF">EDC39_11249</name>
</gene>
<accession>A0A5D3WIH8</accession>
<dbReference type="EMBL" id="VNIB01000012">
    <property type="protein sequence ID" value="TYO96761.1"/>
    <property type="molecule type" value="Genomic_DNA"/>
</dbReference>
<comment type="caution">
    <text evidence="1">The sequence shown here is derived from an EMBL/GenBank/DDBJ whole genome shotgun (WGS) entry which is preliminary data.</text>
</comment>
<dbReference type="AlphaFoldDB" id="A0A5D3WIH8"/>
<protein>
    <submittedName>
        <fullName evidence="1">Uncharacterized protein</fullName>
    </submittedName>
</protein>
<evidence type="ECO:0000313" key="2">
    <source>
        <dbReference type="Proteomes" id="UP000324159"/>
    </source>
</evidence>
<reference evidence="1 2" key="1">
    <citation type="submission" date="2019-07" db="EMBL/GenBank/DDBJ databases">
        <title>Genomic Encyclopedia of Type Strains, Phase IV (KMG-IV): sequencing the most valuable type-strain genomes for metagenomic binning, comparative biology and taxonomic classification.</title>
        <authorList>
            <person name="Goeker M."/>
        </authorList>
    </citation>
    <scope>NUCLEOTIDE SEQUENCE [LARGE SCALE GENOMIC DNA]</scope>
    <source>
        <strain evidence="1 2">SS015</strain>
    </source>
</reference>
<evidence type="ECO:0000313" key="1">
    <source>
        <dbReference type="EMBL" id="TYO96761.1"/>
    </source>
</evidence>
<keyword evidence="2" id="KW-1185">Reference proteome</keyword>
<name>A0A5D3WIH8_9BACT</name>
<dbReference type="Proteomes" id="UP000324159">
    <property type="component" value="Unassembled WGS sequence"/>
</dbReference>
<sequence>MTGGQAMKKVTRVVPTWVKVAGLAVLTGYLGYHLIAEEPSRVPATEKPLVVTPGPGIERGLPGKILLNTRQVVTGNVFSPVVEPDEAPVVIRESDGKPFYADE</sequence>